<organism evidence="2">
    <name type="scientific">Cladocopium goreaui</name>
    <dbReference type="NCBI Taxonomy" id="2562237"/>
    <lineage>
        <taxon>Eukaryota</taxon>
        <taxon>Sar</taxon>
        <taxon>Alveolata</taxon>
        <taxon>Dinophyceae</taxon>
        <taxon>Suessiales</taxon>
        <taxon>Symbiodiniaceae</taxon>
        <taxon>Cladocopium</taxon>
    </lineage>
</organism>
<evidence type="ECO:0000313" key="3">
    <source>
        <dbReference type="EMBL" id="CAL1156918.1"/>
    </source>
</evidence>
<dbReference type="GO" id="GO:0005524">
    <property type="term" value="F:ATP binding"/>
    <property type="evidence" value="ECO:0007669"/>
    <property type="project" value="UniProtKB-KW"/>
</dbReference>
<evidence type="ECO:0000313" key="4">
    <source>
        <dbReference type="EMBL" id="CAL4790855.1"/>
    </source>
</evidence>
<comment type="caution">
    <text evidence="2">The sequence shown here is derived from an EMBL/GenBank/DDBJ whole genome shotgun (WGS) entry which is preliminary data.</text>
</comment>
<dbReference type="EMBL" id="CAMXCT020003289">
    <property type="protein sequence ID" value="CAL1156918.1"/>
    <property type="molecule type" value="Genomic_DNA"/>
</dbReference>
<dbReference type="GO" id="GO:0051959">
    <property type="term" value="F:dynein light intermediate chain binding"/>
    <property type="evidence" value="ECO:0007669"/>
    <property type="project" value="InterPro"/>
</dbReference>
<dbReference type="GO" id="GO:0045505">
    <property type="term" value="F:dynein intermediate chain binding"/>
    <property type="evidence" value="ECO:0007669"/>
    <property type="project" value="InterPro"/>
</dbReference>
<keyword evidence="4" id="KW-0067">ATP-binding</keyword>
<keyword evidence="4" id="KW-0547">Nucleotide-binding</keyword>
<protein>
    <submittedName>
        <fullName evidence="4">Helicase ATP-binding domain-containing protein</fullName>
    </submittedName>
</protein>
<reference evidence="2" key="1">
    <citation type="submission" date="2022-10" db="EMBL/GenBank/DDBJ databases">
        <authorList>
            <person name="Chen Y."/>
            <person name="Dougan E. K."/>
            <person name="Chan C."/>
            <person name="Rhodes N."/>
            <person name="Thang M."/>
        </authorList>
    </citation>
    <scope>NUCLEOTIDE SEQUENCE</scope>
</reference>
<gene>
    <name evidence="2" type="ORF">C1SCF055_LOCUS29405</name>
</gene>
<reference evidence="3" key="2">
    <citation type="submission" date="2024-04" db="EMBL/GenBank/DDBJ databases">
        <authorList>
            <person name="Chen Y."/>
            <person name="Shah S."/>
            <person name="Dougan E. K."/>
            <person name="Thang M."/>
            <person name="Chan C."/>
        </authorList>
    </citation>
    <scope>NUCLEOTIDE SEQUENCE [LARGE SCALE GENOMIC DNA]</scope>
</reference>
<dbReference type="GO" id="GO:0007018">
    <property type="term" value="P:microtubule-based movement"/>
    <property type="evidence" value="ECO:0007669"/>
    <property type="project" value="InterPro"/>
</dbReference>
<evidence type="ECO:0000313" key="5">
    <source>
        <dbReference type="Proteomes" id="UP001152797"/>
    </source>
</evidence>
<dbReference type="EMBL" id="CAMXCT010003289">
    <property type="protein sequence ID" value="CAI4003543.1"/>
    <property type="molecule type" value="Genomic_DNA"/>
</dbReference>
<dbReference type="InterPro" id="IPR026983">
    <property type="entry name" value="DHC"/>
</dbReference>
<dbReference type="Proteomes" id="UP001152797">
    <property type="component" value="Unassembled WGS sequence"/>
</dbReference>
<proteinExistence type="predicted"/>
<keyword evidence="4" id="KW-0378">Hydrolase</keyword>
<keyword evidence="4" id="KW-0347">Helicase</keyword>
<dbReference type="AlphaFoldDB" id="A0A9P1D495"/>
<dbReference type="PANTHER" id="PTHR22878">
    <property type="entry name" value="DYNEIN HEAVY CHAIN 6, AXONEMAL-LIKE-RELATED"/>
    <property type="match status" value="1"/>
</dbReference>
<dbReference type="OrthoDB" id="6264521at2759"/>
<feature type="domain" description="Dynein heavy chain ATP-binding dynein motor region" evidence="1">
    <location>
        <begin position="537"/>
        <end position="598"/>
    </location>
</feature>
<dbReference type="GO" id="GO:0004386">
    <property type="term" value="F:helicase activity"/>
    <property type="evidence" value="ECO:0007669"/>
    <property type="project" value="UniProtKB-KW"/>
</dbReference>
<dbReference type="Pfam" id="PF12781">
    <property type="entry name" value="AAA_9"/>
    <property type="match status" value="1"/>
</dbReference>
<keyword evidence="5" id="KW-1185">Reference proteome</keyword>
<dbReference type="EMBL" id="CAMXCT030003289">
    <property type="protein sequence ID" value="CAL4790855.1"/>
    <property type="molecule type" value="Genomic_DNA"/>
</dbReference>
<dbReference type="PANTHER" id="PTHR22878:SF68">
    <property type="entry name" value="DYNEIN HEAVY CHAIN 6, AXONEMAL-LIKE"/>
    <property type="match status" value="1"/>
</dbReference>
<evidence type="ECO:0000313" key="2">
    <source>
        <dbReference type="EMBL" id="CAI4003543.1"/>
    </source>
</evidence>
<dbReference type="InterPro" id="IPR027417">
    <property type="entry name" value="P-loop_NTPase"/>
</dbReference>
<sequence>MEEAEQAWEKNGRTAAWGCKWFQVWKEKVEEAVRQEQTLKVVFFPGQVGQGKVAWKDLATVPDLWDGIGCGGSQKCEVAYLDMMQEKCERVRHRDDIQKLLDSVGKDQFLEIVKQILPDDVKIVRHEDSILPNGTDCLQSEIQVETVEAMQELRNAILNHNFEISLNQELLARQHGRLQLCVNKTHFCESYEQQLLSISKLTRHQAEKYKEIKEKFVQPIIISAVAGAGKTFLAVELMVDTLKQNSSGLSLHNRLGLLVPNDEFLQQFKQLLDLALKEHFPMRITRAQVQAIVINEHISGGWLEFLGFLKYEPAKFEESKALEETKAEAAAQVISARPERNPEKDAIFTDTLRSHASESKNQEKKTSAVNVTTSLVWDTDDNDLNTDTTAAIQKLMFDPRESLKKTYLVQVPPVCFFRWGSLLLTFIGITGDRSQCRGQVIVASGLIALGAFTPDFRASAVKPVRAWVVAGLPNDSFSIENGIIMDKDGATAAGCGEVYGWRLSALGRLHPAWQTHRKCRGDGSGGTGPLADQGKRVGLQDQLLNIVVEKERLDLAEEKARLVEGDNKEQLEVTENKILDVLSSSQGNILEDEAAVQAFRIHFRVHRSTDQDLSPFG</sequence>
<dbReference type="GO" id="GO:0030286">
    <property type="term" value="C:dynein complex"/>
    <property type="evidence" value="ECO:0007669"/>
    <property type="project" value="InterPro"/>
</dbReference>
<accession>A0A9P1D495</accession>
<dbReference type="InterPro" id="IPR035706">
    <property type="entry name" value="AAA_9"/>
</dbReference>
<evidence type="ECO:0000259" key="1">
    <source>
        <dbReference type="Pfam" id="PF12781"/>
    </source>
</evidence>
<dbReference type="SUPFAM" id="SSF52540">
    <property type="entry name" value="P-loop containing nucleoside triphosphate hydrolases"/>
    <property type="match status" value="1"/>
</dbReference>
<name>A0A9P1D495_9DINO</name>
<dbReference type="Gene3D" id="1.20.920.20">
    <property type="match status" value="1"/>
</dbReference>